<name>A0ABY4RK85_9BACL</name>
<dbReference type="RefSeq" id="WP_249864083.1">
    <property type="nucleotide sequence ID" value="NZ_CP027059.1"/>
</dbReference>
<dbReference type="SUPFAM" id="SSF48452">
    <property type="entry name" value="TPR-like"/>
    <property type="match status" value="1"/>
</dbReference>
<accession>A0ABY4RK85</accession>
<evidence type="ECO:0000313" key="1">
    <source>
        <dbReference type="EMBL" id="UQZ81884.1"/>
    </source>
</evidence>
<gene>
    <name evidence="1" type="ORF">SK3146_01040</name>
</gene>
<dbReference type="Gene3D" id="1.25.40.10">
    <property type="entry name" value="Tetratricopeptide repeat domain"/>
    <property type="match status" value="1"/>
</dbReference>
<keyword evidence="2" id="KW-1185">Reference proteome</keyword>
<reference evidence="1" key="2">
    <citation type="journal article" date="2021" name="J Anim Sci Technol">
        <title>Complete genome sequence of Paenibacillus konkukensis sp. nov. SK3146 as a potential probiotic strain.</title>
        <authorList>
            <person name="Jung H.I."/>
            <person name="Park S."/>
            <person name="Niu K.M."/>
            <person name="Lee S.W."/>
            <person name="Kothari D."/>
            <person name="Yi K.J."/>
            <person name="Kim S.K."/>
        </authorList>
    </citation>
    <scope>NUCLEOTIDE SEQUENCE</scope>
    <source>
        <strain evidence="1">SK3146</strain>
    </source>
</reference>
<dbReference type="InterPro" id="IPR011990">
    <property type="entry name" value="TPR-like_helical_dom_sf"/>
</dbReference>
<proteinExistence type="predicted"/>
<dbReference type="Proteomes" id="UP001057134">
    <property type="component" value="Chromosome"/>
</dbReference>
<sequence length="213" mass="24999">MFKHLFASMNEMLDEIASKYDKATGARKKELQEKLRTLKAMSDTFIEEWLLFEEKLAAFHQQQQHHHPLYAANMMDPELEGKRSDEFVRGQGYYKLWMYDEAIREFSAIVSKQPDFTLARVYLAMSYLRRGDIAESYSHFHFLAQLTNNLQMRAISYNAMGCIQAVHHDNMDKAAEYFNLAFQTDPSSVQPLMEMGLCCEKKGQLQFHQQPYR</sequence>
<dbReference type="EMBL" id="CP027059">
    <property type="protein sequence ID" value="UQZ81884.1"/>
    <property type="molecule type" value="Genomic_DNA"/>
</dbReference>
<evidence type="ECO:0000313" key="2">
    <source>
        <dbReference type="Proteomes" id="UP001057134"/>
    </source>
</evidence>
<protein>
    <submittedName>
        <fullName evidence="1">Tetratricopeptide repeat protein</fullName>
    </submittedName>
</protein>
<reference evidence="1" key="1">
    <citation type="submission" date="2018-02" db="EMBL/GenBank/DDBJ databases">
        <authorList>
            <person name="Kim S.-K."/>
            <person name="Jung H.-I."/>
            <person name="Lee S.-W."/>
        </authorList>
    </citation>
    <scope>NUCLEOTIDE SEQUENCE</scope>
    <source>
        <strain evidence="1">SK3146</strain>
    </source>
</reference>
<organism evidence="1 2">
    <name type="scientific">Paenibacillus konkukensis</name>
    <dbReference type="NCBI Taxonomy" id="2020716"/>
    <lineage>
        <taxon>Bacteria</taxon>
        <taxon>Bacillati</taxon>
        <taxon>Bacillota</taxon>
        <taxon>Bacilli</taxon>
        <taxon>Bacillales</taxon>
        <taxon>Paenibacillaceae</taxon>
        <taxon>Paenibacillus</taxon>
    </lineage>
</organism>